<organism evidence="2">
    <name type="scientific">uncultured Sphingomonas sp</name>
    <dbReference type="NCBI Taxonomy" id="158754"/>
    <lineage>
        <taxon>Bacteria</taxon>
        <taxon>Pseudomonadati</taxon>
        <taxon>Pseudomonadota</taxon>
        <taxon>Alphaproteobacteria</taxon>
        <taxon>Sphingomonadales</taxon>
        <taxon>Sphingomonadaceae</taxon>
        <taxon>Sphingomonas</taxon>
        <taxon>environmental samples</taxon>
    </lineage>
</organism>
<dbReference type="PANTHER" id="PTHR12910:SF2">
    <property type="entry name" value="NADH DEHYDROGENASE [UBIQUINONE] 1 ALPHA SUBCOMPLEX SUBUNIT 12"/>
    <property type="match status" value="1"/>
</dbReference>
<evidence type="ECO:0000313" key="2">
    <source>
        <dbReference type="EMBL" id="CAA9511400.1"/>
    </source>
</evidence>
<dbReference type="PANTHER" id="PTHR12910">
    <property type="entry name" value="NADH-UBIQUINONE OXIDOREDUCTASE SUBUNIT B17.2"/>
    <property type="match status" value="1"/>
</dbReference>
<dbReference type="AlphaFoldDB" id="A0A6J4T2K2"/>
<evidence type="ECO:0000256" key="1">
    <source>
        <dbReference type="SAM" id="MobiDB-lite"/>
    </source>
</evidence>
<dbReference type="InterPro" id="IPR007763">
    <property type="entry name" value="NDUFA12"/>
</dbReference>
<accession>A0A6J4T2K2</accession>
<keyword evidence="2" id="KW-0830">Ubiquinone</keyword>
<dbReference type="EMBL" id="CADCWB010000068">
    <property type="protein sequence ID" value="CAA9511400.1"/>
    <property type="molecule type" value="Genomic_DNA"/>
</dbReference>
<dbReference type="NCBIfam" id="NF006040">
    <property type="entry name" value="PRK08183.1"/>
    <property type="match status" value="1"/>
</dbReference>
<protein>
    <submittedName>
        <fullName evidence="2">NADH:ubiquinone oxidoreductase 17.2 kD subunit</fullName>
    </submittedName>
</protein>
<feature type="region of interest" description="Disordered" evidence="1">
    <location>
        <begin position="92"/>
        <end position="127"/>
    </location>
</feature>
<dbReference type="Pfam" id="PF05071">
    <property type="entry name" value="NDUFA12"/>
    <property type="match status" value="1"/>
</dbReference>
<proteinExistence type="predicted"/>
<reference evidence="2" key="1">
    <citation type="submission" date="2020-02" db="EMBL/GenBank/DDBJ databases">
        <authorList>
            <person name="Meier V. D."/>
        </authorList>
    </citation>
    <scope>NUCLEOTIDE SEQUENCE</scope>
    <source>
        <strain evidence="2">AVDCRST_MAG62</strain>
    </source>
</reference>
<dbReference type="GO" id="GO:0006979">
    <property type="term" value="P:response to oxidative stress"/>
    <property type="evidence" value="ECO:0007669"/>
    <property type="project" value="TreeGrafter"/>
</dbReference>
<gene>
    <name evidence="2" type="ORF">AVDCRST_MAG62-550</name>
</gene>
<dbReference type="GO" id="GO:0045271">
    <property type="term" value="C:respiratory chain complex I"/>
    <property type="evidence" value="ECO:0007669"/>
    <property type="project" value="InterPro"/>
</dbReference>
<sequence length="127" mass="14075">MGFLGSIFTWWNGATLGTRLFSGRHGREVGRDELGNIYLQHKKDPRRRWVMYSGSNDASRVPPGWTSWLRGQIDDVPDKALPKARAFAKPAVPNLSGTSETYRPAGSLSRGGQRPAATGDYQAWTPE</sequence>
<name>A0A6J4T2K2_9SPHN</name>